<proteinExistence type="predicted"/>
<accession>A0A8S1J802</accession>
<evidence type="ECO:0000313" key="3">
    <source>
        <dbReference type="EMBL" id="CAD7699618.1"/>
    </source>
</evidence>
<keyword evidence="2" id="KW-0802">TPR repeat</keyword>
<dbReference type="GO" id="GO:0006355">
    <property type="term" value="P:regulation of DNA-templated transcription"/>
    <property type="evidence" value="ECO:0007669"/>
    <property type="project" value="InterPro"/>
</dbReference>
<name>A0A8S1J802_9CHLO</name>
<evidence type="ECO:0000256" key="2">
    <source>
        <dbReference type="ARBA" id="ARBA00022803"/>
    </source>
</evidence>
<dbReference type="GO" id="GO:0006368">
    <property type="term" value="P:transcription elongation by RNA polymerase II"/>
    <property type="evidence" value="ECO:0007669"/>
    <property type="project" value="TreeGrafter"/>
</dbReference>
<protein>
    <submittedName>
        <fullName evidence="3">Uncharacterized protein</fullName>
    </submittedName>
</protein>
<organism evidence="3 4">
    <name type="scientific">Ostreobium quekettii</name>
    <dbReference type="NCBI Taxonomy" id="121088"/>
    <lineage>
        <taxon>Eukaryota</taxon>
        <taxon>Viridiplantae</taxon>
        <taxon>Chlorophyta</taxon>
        <taxon>core chlorophytes</taxon>
        <taxon>Ulvophyceae</taxon>
        <taxon>TCBD clade</taxon>
        <taxon>Bryopsidales</taxon>
        <taxon>Ostreobineae</taxon>
        <taxon>Ostreobiaceae</taxon>
        <taxon>Ostreobium</taxon>
    </lineage>
</organism>
<dbReference type="AlphaFoldDB" id="A0A8S1J802"/>
<dbReference type="PANTHER" id="PTHR14027">
    <property type="entry name" value="RNA POLYMERASE-ASSOCIATED PROTEIN CTR9"/>
    <property type="match status" value="1"/>
</dbReference>
<gene>
    <name evidence="3" type="ORF">OSTQU699_LOCUS4977</name>
</gene>
<keyword evidence="1" id="KW-0677">Repeat</keyword>
<dbReference type="PANTHER" id="PTHR14027:SF2">
    <property type="entry name" value="RNA POLYMERASE-ASSOCIATED PROTEIN CTR9 HOMOLOG"/>
    <property type="match status" value="1"/>
</dbReference>
<reference evidence="3" key="1">
    <citation type="submission" date="2020-12" db="EMBL/GenBank/DDBJ databases">
        <authorList>
            <person name="Iha C."/>
        </authorList>
    </citation>
    <scope>NUCLEOTIDE SEQUENCE</scope>
</reference>
<comment type="caution">
    <text evidence="3">The sequence shown here is derived from an EMBL/GenBank/DDBJ whole genome shotgun (WGS) entry which is preliminary data.</text>
</comment>
<sequence>MDSVRIPILNSNELVSIPVHQLPADCEEVLGLLKAEEVALSIWLDIAMAYLSRGLVGQHVRILQEASSKEAAEFFGDGFKHERVQ</sequence>
<dbReference type="Proteomes" id="UP000708148">
    <property type="component" value="Unassembled WGS sequence"/>
</dbReference>
<keyword evidence="4" id="KW-1185">Reference proteome</keyword>
<dbReference type="InterPro" id="IPR031101">
    <property type="entry name" value="Ctr9"/>
</dbReference>
<evidence type="ECO:0000256" key="1">
    <source>
        <dbReference type="ARBA" id="ARBA00022737"/>
    </source>
</evidence>
<evidence type="ECO:0000313" key="4">
    <source>
        <dbReference type="Proteomes" id="UP000708148"/>
    </source>
</evidence>
<dbReference type="GO" id="GO:0016593">
    <property type="term" value="C:Cdc73/Paf1 complex"/>
    <property type="evidence" value="ECO:0007669"/>
    <property type="project" value="TreeGrafter"/>
</dbReference>
<dbReference type="EMBL" id="CAJHUC010001075">
    <property type="protein sequence ID" value="CAD7699618.1"/>
    <property type="molecule type" value="Genomic_DNA"/>
</dbReference>
<dbReference type="OrthoDB" id="343875at2759"/>
<feature type="non-terminal residue" evidence="3">
    <location>
        <position position="85"/>
    </location>
</feature>
<dbReference type="GO" id="GO:0000993">
    <property type="term" value="F:RNA polymerase II complex binding"/>
    <property type="evidence" value="ECO:0007669"/>
    <property type="project" value="TreeGrafter"/>
</dbReference>